<dbReference type="KEGG" id="vg:1261681"/>
<evidence type="ECO:0000313" key="2">
    <source>
        <dbReference type="Proteomes" id="UP000002132"/>
    </source>
</evidence>
<evidence type="ECO:0000313" key="1">
    <source>
        <dbReference type="EMBL" id="AAC19083.1"/>
    </source>
</evidence>
<dbReference type="Proteomes" id="UP000002132">
    <property type="component" value="Segment"/>
</dbReference>
<dbReference type="RefSeq" id="NP_046940.1">
    <property type="nucleotide sequence ID" value="NC_001901.1"/>
</dbReference>
<dbReference type="GeneID" id="1261681"/>
<sequence>MITITKEWLQKTIAEFETNCDDIPFGLDDDDAKILQVLKWKLASLAVDTSAAGIVDYGGPLSLSEEFVYTFRSSRLIALGEPVYTVPPAKDVQQVAELTMLVKRLAYSLRHAKPDSKLPDDAMSYLSGKGLIRIEDILR</sequence>
<protein>
    <submittedName>
        <fullName evidence="1">Gp45</fullName>
    </submittedName>
</protein>
<keyword evidence="2" id="KW-1185">Reference proteome</keyword>
<accession>O64352</accession>
<organismHost>
    <name type="scientific">Escherichia coli</name>
    <dbReference type="NCBI Taxonomy" id="562"/>
</organismHost>
<reference evidence="1 2" key="1">
    <citation type="journal article" date="1996" name="J. Bacteriol.">
        <title>Proteins responsible for lysogenic conversion caused by coliphages N15 and phi80 are highly homologous.</title>
        <authorList>
            <person name="Vostrov A.A."/>
            <person name="Vostrukhina O.A."/>
            <person name="Svarchevsky A.N."/>
            <person name="Rybchin V.N."/>
        </authorList>
    </citation>
    <scope>NUCLEOTIDE SEQUENCE [LARGE SCALE GENOMIC DNA]</scope>
</reference>
<reference evidence="1 2" key="2">
    <citation type="journal article" date="1996" name="J. Bacteriol.">
        <title>Characterization of the primary immunity region of the Escherichia coli linear plasmid prophage N15.</title>
        <authorList>
            <person name="Lobocka M.B."/>
            <person name="Svarchevsky A.N."/>
            <person name="Rybchin V.N."/>
            <person name="Yarmolinsky M.B."/>
        </authorList>
    </citation>
    <scope>NUCLEOTIDE SEQUENCE</scope>
</reference>
<dbReference type="PIR" id="T13131">
    <property type="entry name" value="T13131"/>
</dbReference>
<dbReference type="EMBL" id="AF064539">
    <property type="protein sequence ID" value="AAC19083.1"/>
    <property type="molecule type" value="Genomic_DNA"/>
</dbReference>
<name>O64352_BPN15</name>
<gene>
    <name evidence="1" type="primary">gene 45</name>
</gene>
<proteinExistence type="predicted"/>
<organism evidence="1 2">
    <name type="scientific">Escherichia phage N15</name>
    <name type="common">Bacteriophage N15</name>
    <dbReference type="NCBI Taxonomy" id="1604876"/>
    <lineage>
        <taxon>Viruses</taxon>
        <taxon>Duplodnaviria</taxon>
        <taxon>Heunggongvirae</taxon>
        <taxon>Uroviricota</taxon>
        <taxon>Caudoviricetes</taxon>
        <taxon>Ravinvirus</taxon>
        <taxon>Ravinvirus N15</taxon>
    </lineage>
</organism>